<protein>
    <submittedName>
        <fullName evidence="2">Uncharacterized protein</fullName>
    </submittedName>
</protein>
<dbReference type="HOGENOM" id="CLU_188579_0_0_1"/>
<feature type="transmembrane region" description="Helical" evidence="1">
    <location>
        <begin position="12"/>
        <end position="32"/>
    </location>
</feature>
<dbReference type="EMBL" id="AWSO01000101">
    <property type="protein sequence ID" value="ESK95255.1"/>
    <property type="molecule type" value="Genomic_DNA"/>
</dbReference>
<proteinExistence type="predicted"/>
<sequence>MSSDHENSLKALMPVILIFVGLTTACLFWCFLSSCLGLSLRRLVSTWWEYAELGATSNQRRFIGRRGGIAEDEMWEMDMQARRGY</sequence>
<gene>
    <name evidence="2" type="ORF">Moror_4013</name>
</gene>
<keyword evidence="1" id="KW-0472">Membrane</keyword>
<accession>V2XRU5</accession>
<keyword evidence="1" id="KW-0812">Transmembrane</keyword>
<evidence type="ECO:0000256" key="1">
    <source>
        <dbReference type="SAM" id="Phobius"/>
    </source>
</evidence>
<organism evidence="2 3">
    <name type="scientific">Moniliophthora roreri (strain MCA 2997)</name>
    <name type="common">Cocoa frosty pod rot fungus</name>
    <name type="synonym">Crinipellis roreri</name>
    <dbReference type="NCBI Taxonomy" id="1381753"/>
    <lineage>
        <taxon>Eukaryota</taxon>
        <taxon>Fungi</taxon>
        <taxon>Dikarya</taxon>
        <taxon>Basidiomycota</taxon>
        <taxon>Agaricomycotina</taxon>
        <taxon>Agaricomycetes</taxon>
        <taxon>Agaricomycetidae</taxon>
        <taxon>Agaricales</taxon>
        <taxon>Marasmiineae</taxon>
        <taxon>Marasmiaceae</taxon>
        <taxon>Moniliophthora</taxon>
    </lineage>
</organism>
<keyword evidence="3" id="KW-1185">Reference proteome</keyword>
<dbReference type="KEGG" id="mrr:Moror_4013"/>
<dbReference type="Proteomes" id="UP000017559">
    <property type="component" value="Unassembled WGS sequence"/>
</dbReference>
<evidence type="ECO:0000313" key="2">
    <source>
        <dbReference type="EMBL" id="ESK95255.1"/>
    </source>
</evidence>
<dbReference type="AlphaFoldDB" id="V2XRU5"/>
<evidence type="ECO:0000313" key="3">
    <source>
        <dbReference type="Proteomes" id="UP000017559"/>
    </source>
</evidence>
<reference evidence="2 3" key="1">
    <citation type="journal article" date="2014" name="BMC Genomics">
        <title>Genome and secretome analysis of the hemibiotrophic fungal pathogen, Moniliophthora roreri, which causes frosty pod rot disease of cacao: mechanisms of the biotrophic and necrotrophic phases.</title>
        <authorList>
            <person name="Meinhardt L.W."/>
            <person name="Costa G.G.L."/>
            <person name="Thomazella D.P.T."/>
            <person name="Teixeira P.J.P.L."/>
            <person name="Carazzolle M.F."/>
            <person name="Schuster S.C."/>
            <person name="Carlson J.E."/>
            <person name="Guiltinan M.J."/>
            <person name="Mieczkowski P."/>
            <person name="Farmer A."/>
            <person name="Ramaraj T."/>
            <person name="Crozier J."/>
            <person name="Davis R.E."/>
            <person name="Shao J."/>
            <person name="Melnick R.L."/>
            <person name="Pereira G.A.G."/>
            <person name="Bailey B.A."/>
        </authorList>
    </citation>
    <scope>NUCLEOTIDE SEQUENCE [LARGE SCALE GENOMIC DNA]</scope>
    <source>
        <strain evidence="2 3">MCA 2997</strain>
    </source>
</reference>
<name>V2XRU5_MONRO</name>
<keyword evidence="1" id="KW-1133">Transmembrane helix</keyword>
<comment type="caution">
    <text evidence="2">The sequence shown here is derived from an EMBL/GenBank/DDBJ whole genome shotgun (WGS) entry which is preliminary data.</text>
</comment>